<dbReference type="EMBL" id="UYSU01032197">
    <property type="protein sequence ID" value="VDL88600.1"/>
    <property type="molecule type" value="Genomic_DNA"/>
</dbReference>
<evidence type="ECO:0000313" key="4">
    <source>
        <dbReference type="WBParaSite" id="SSLN_0000228501-mRNA-1"/>
    </source>
</evidence>
<dbReference type="OrthoDB" id="6282629at2759"/>
<feature type="compositionally biased region" description="Low complexity" evidence="1">
    <location>
        <begin position="25"/>
        <end position="36"/>
    </location>
</feature>
<organism evidence="4">
    <name type="scientific">Schistocephalus solidus</name>
    <name type="common">Tapeworm</name>
    <dbReference type="NCBI Taxonomy" id="70667"/>
    <lineage>
        <taxon>Eukaryota</taxon>
        <taxon>Metazoa</taxon>
        <taxon>Spiralia</taxon>
        <taxon>Lophotrochozoa</taxon>
        <taxon>Platyhelminthes</taxon>
        <taxon>Cestoda</taxon>
        <taxon>Eucestoda</taxon>
        <taxon>Diphyllobothriidea</taxon>
        <taxon>Diphyllobothriidae</taxon>
        <taxon>Schistocephalus</taxon>
    </lineage>
</organism>
<proteinExistence type="predicted"/>
<name>A0A183SDB7_SCHSO</name>
<dbReference type="Proteomes" id="UP000275846">
    <property type="component" value="Unassembled WGS sequence"/>
</dbReference>
<reference evidence="2 3" key="2">
    <citation type="submission" date="2018-11" db="EMBL/GenBank/DDBJ databases">
        <authorList>
            <consortium name="Pathogen Informatics"/>
        </authorList>
    </citation>
    <scope>NUCLEOTIDE SEQUENCE [LARGE SCALE GENOMIC DNA]</scope>
    <source>
        <strain evidence="2 3">NST_G2</strain>
    </source>
</reference>
<protein>
    <submittedName>
        <fullName evidence="2 4">Uncharacterized protein</fullName>
    </submittedName>
</protein>
<dbReference type="WBParaSite" id="SSLN_0000228501-mRNA-1">
    <property type="protein sequence ID" value="SSLN_0000228501-mRNA-1"/>
    <property type="gene ID" value="SSLN_0000228501"/>
</dbReference>
<feature type="compositionally biased region" description="Basic and acidic residues" evidence="1">
    <location>
        <begin position="43"/>
        <end position="54"/>
    </location>
</feature>
<evidence type="ECO:0000313" key="3">
    <source>
        <dbReference type="Proteomes" id="UP000275846"/>
    </source>
</evidence>
<keyword evidence="3" id="KW-1185">Reference proteome</keyword>
<gene>
    <name evidence="2" type="ORF">SSLN_LOCUS2215</name>
</gene>
<evidence type="ECO:0000313" key="2">
    <source>
        <dbReference type="EMBL" id="VDL88600.1"/>
    </source>
</evidence>
<sequence length="224" mass="25046">MMSESVQDSALAISCSSSGIDLRSHTTSLASRSSSLVNDEASADSHDTRDRENPLGKTLQGDSASSDDKSPSIFLERSTESSISSKLRQHKQQTRVLMDRRKDLLRDIAQEYSNLLRLMNEERILTGVDPEGYSDFVRAYEEAMDQFEIIGMNNVRHSSPIKTKDTVKEQSRKRAPRKTAPTRLISCWDSGQPWLSELASACGPATKFAQMVVTQRPQWQCDTA</sequence>
<feature type="region of interest" description="Disordered" evidence="1">
    <location>
        <begin position="21"/>
        <end position="88"/>
    </location>
</feature>
<reference evidence="4" key="1">
    <citation type="submission" date="2016-06" db="UniProtKB">
        <authorList>
            <consortium name="WormBaseParasite"/>
        </authorList>
    </citation>
    <scope>IDENTIFICATION</scope>
</reference>
<accession>A0A183SDB7</accession>
<evidence type="ECO:0000256" key="1">
    <source>
        <dbReference type="SAM" id="MobiDB-lite"/>
    </source>
</evidence>
<dbReference type="AlphaFoldDB" id="A0A183SDB7"/>